<dbReference type="EMBL" id="AATP01000002">
    <property type="protein sequence ID" value="EAU41595.1"/>
    <property type="molecule type" value="Genomic_DNA"/>
</dbReference>
<reference evidence="3 4" key="1">
    <citation type="journal article" date="2010" name="J. Bacteriol.">
        <title>Genome sequence of Fulvimarina pelagi HTCC2506T, a Mn(II)-oxidizing alphaproteobacterium possessing an aerobic anoxygenic photosynthetic gene cluster and Xanthorhodopsin.</title>
        <authorList>
            <person name="Kang I."/>
            <person name="Oh H.M."/>
            <person name="Lim S.I."/>
            <person name="Ferriera S."/>
            <person name="Giovannoni S.J."/>
            <person name="Cho J.C."/>
        </authorList>
    </citation>
    <scope>NUCLEOTIDE SEQUENCE [LARGE SCALE GENOMIC DNA]</scope>
    <source>
        <strain evidence="3 4">HTCC2506</strain>
    </source>
</reference>
<dbReference type="eggNOG" id="COG4625">
    <property type="taxonomic scope" value="Bacteria"/>
</dbReference>
<keyword evidence="4" id="KW-1185">Reference proteome</keyword>
<comment type="caution">
    <text evidence="3">The sequence shown here is derived from an EMBL/GenBank/DDBJ whole genome shotgun (WGS) entry which is preliminary data.</text>
</comment>
<evidence type="ECO:0000256" key="1">
    <source>
        <dbReference type="SAM" id="SignalP"/>
    </source>
</evidence>
<dbReference type="HOGENOM" id="CLU_005887_4_0_5"/>
<dbReference type="AlphaFoldDB" id="Q0G486"/>
<accession>Q0G486</accession>
<dbReference type="Proteomes" id="UP000004310">
    <property type="component" value="Unassembled WGS sequence"/>
</dbReference>
<dbReference type="InterPro" id="IPR011050">
    <property type="entry name" value="Pectin_lyase_fold/virulence"/>
</dbReference>
<dbReference type="Gene3D" id="2.40.128.130">
    <property type="entry name" value="Autotransporter beta-domain"/>
    <property type="match status" value="1"/>
</dbReference>
<feature type="chain" id="PRO_5004172204" evidence="1">
    <location>
        <begin position="36"/>
        <end position="970"/>
    </location>
</feature>
<dbReference type="GO" id="GO:0019867">
    <property type="term" value="C:outer membrane"/>
    <property type="evidence" value="ECO:0007669"/>
    <property type="project" value="InterPro"/>
</dbReference>
<proteinExistence type="predicted"/>
<dbReference type="SUPFAM" id="SSF103515">
    <property type="entry name" value="Autotransporter"/>
    <property type="match status" value="1"/>
</dbReference>
<feature type="signal peptide" evidence="1">
    <location>
        <begin position="1"/>
        <end position="35"/>
    </location>
</feature>
<gene>
    <name evidence="3" type="ORF">FP2506_14219</name>
</gene>
<dbReference type="InterPro" id="IPR005546">
    <property type="entry name" value="Autotransporte_beta"/>
</dbReference>
<dbReference type="InterPro" id="IPR006315">
    <property type="entry name" value="OM_autotransptr_brl_dom"/>
</dbReference>
<evidence type="ECO:0000313" key="3">
    <source>
        <dbReference type="EMBL" id="EAU41595.1"/>
    </source>
</evidence>
<dbReference type="Pfam" id="PF03797">
    <property type="entry name" value="Autotransporter"/>
    <property type="match status" value="1"/>
</dbReference>
<dbReference type="SUPFAM" id="SSF51126">
    <property type="entry name" value="Pectin lyase-like"/>
    <property type="match status" value="1"/>
</dbReference>
<name>Q0G486_9HYPH</name>
<evidence type="ECO:0000313" key="4">
    <source>
        <dbReference type="Proteomes" id="UP000004310"/>
    </source>
</evidence>
<dbReference type="NCBIfam" id="TIGR01414">
    <property type="entry name" value="autotrans_barl"/>
    <property type="match status" value="1"/>
</dbReference>
<keyword evidence="1" id="KW-0732">Signal</keyword>
<sequence length="970" mass="98139">MRFSSLAYQSRFSAGVSTAALIAGALLVSATPAAATCDSNNPMSGTSVVCEGPVPDTTGVQGPGSTNVDVSVTGSGGIAVIGDGLSGSAINLSDSAQVVVDRGSPISLTDGKSAISVGDDSSVSGGEILTSGKGTGIEIGDNGTIEVGSILTDGKNSAGISAGDSLTLLLSGGASIETRDEGAGVSAQRNLTATIDGSITTSGSFSPGIQANAGAKISVGKTGTITTAGAEADGILIQANPTDAPITEIADITVAGNIAATGGDVEGTARNGSHAIALIANDSSAEDGVANFGVNASAIVNVLPGGRLFSELAAAIGECIIDPADEQVPIDTRLTIGGEIETGVPGGTAVMLRTGSDTVIITPTGKVVGLVDAGTAEGAISGLDTDVDTFSLGGTGAGTFDVSLLDGDGAVDGDDQYVNFEAFSKIGASDYSLTGTNTEIQRIGVAGGKLRVNGSMPNTAFAVNGGVLGGDGTVGSFVANSGGTIAPGNSIGTLNVAGNATFQSGSVYEVEIAADGTGDQVRADTATINGGTVDVVTLDPYTAYTDGQRYTIVSTANGRTGTFDSLQTTRPSSTTPALHVERRHPRLIRALQFPDVARTFNQRQTANALMQLDQTPGSASNGLYNALLLLDAPTARDAFDQLSGEPHASMKTALIQDSRFVRDAAQDRINGAFGMNGGGDMVQPLGFGPGVPVIAGSGGADVEAWTRFYGAWSDVDGDGNAAAADTDTSGFFVGVDGMVSDTVKLGVLGGYSSTDLDVDARNANGSTDSWHLGLYAGTELYGLIVKGGAAYAWHEIDMVRSVSFPGFSDTLVSEYDAGTGQVFGEVSYDLALSTATISPFAGLAYVHHRTDRFTETGGAAALTASGIDLDTWFSEIGVRGSMLIGTDLSLRGEAGWRHAFEDTTTLEAFRFATSPAYLVKGVAIDEDVGFIEVGADYRLNEWATVGTAYEGQYGSDTTSNSARADLTFRF</sequence>
<protein>
    <submittedName>
        <fullName evidence="3">Outer membrane autotransporter barrel</fullName>
    </submittedName>
</protein>
<evidence type="ECO:0000259" key="2">
    <source>
        <dbReference type="PROSITE" id="PS51208"/>
    </source>
</evidence>
<dbReference type="SMART" id="SM00869">
    <property type="entry name" value="Autotransporter"/>
    <property type="match status" value="1"/>
</dbReference>
<dbReference type="InterPro" id="IPR036709">
    <property type="entry name" value="Autotransporte_beta_dom_sf"/>
</dbReference>
<feature type="domain" description="Autotransporter" evidence="2">
    <location>
        <begin position="697"/>
        <end position="970"/>
    </location>
</feature>
<dbReference type="RefSeq" id="WP_007067970.1">
    <property type="nucleotide sequence ID" value="NZ_DS022272.1"/>
</dbReference>
<dbReference type="PROSITE" id="PS51208">
    <property type="entry name" value="AUTOTRANSPORTER"/>
    <property type="match status" value="1"/>
</dbReference>
<organism evidence="3 4">
    <name type="scientific">Fulvimarina pelagi HTCC2506</name>
    <dbReference type="NCBI Taxonomy" id="314231"/>
    <lineage>
        <taxon>Bacteria</taxon>
        <taxon>Pseudomonadati</taxon>
        <taxon>Pseudomonadota</taxon>
        <taxon>Alphaproteobacteria</taxon>
        <taxon>Hyphomicrobiales</taxon>
        <taxon>Aurantimonadaceae</taxon>
        <taxon>Fulvimarina</taxon>
    </lineage>
</organism>